<protein>
    <submittedName>
        <fullName evidence="3">Uncharacterized protein</fullName>
    </submittedName>
</protein>
<feature type="region of interest" description="Disordered" evidence="2">
    <location>
        <begin position="198"/>
        <end position="252"/>
    </location>
</feature>
<gene>
    <name evidence="3" type="ORF">LR48_Vigan09g099500</name>
</gene>
<feature type="region of interest" description="Disordered" evidence="2">
    <location>
        <begin position="422"/>
        <end position="471"/>
    </location>
</feature>
<feature type="compositionally biased region" description="Polar residues" evidence="2">
    <location>
        <begin position="14"/>
        <end position="29"/>
    </location>
</feature>
<feature type="region of interest" description="Disordered" evidence="2">
    <location>
        <begin position="1"/>
        <end position="29"/>
    </location>
</feature>
<dbReference type="AlphaFoldDB" id="A0A0L9VB90"/>
<sequence length="471" mass="52151">MSSSFLEESDRSPRLSSPVHNEGQSLKPNSPTYVDKRIIFRIPIHLLKGGIPVDDAPLDPVGNVTAIPRYHVFINALPRRLSACGLVECLRHEDCERMAFGMISCMLLLPANPTSWLRGKKSVLAPRAAGNRLPRPLSVRPSSNAHLLPIGYLLFLRSAPRLLQLLMLWFLQASLLGKQSPPEHPVVFLDPSSKAATSSIQPLVKKRKGHKEGERSTSKKGRKENEGSSSRSASKKGRKGKEGSSFRPLPNGYLREYADHRGAKDVRAELLSEKKIYDDLRAANEEVLLAQDESDKKNDELQVELDEAKEKLAGTINRLRDARANYDWLVEECGQLKVVVARQKIMESGLIQKNRALADDLTKAKEKISKLEAGIVFEHEEGFNQALRQASVLMGFKEPFALGFDIEKDVFDGVLVPLESSATEETQMDLENPPNVEALDKEVEVEDVEDEEAGDAEGVNAAVDDDGHGAE</sequence>
<keyword evidence="1" id="KW-0175">Coiled coil</keyword>
<accession>A0A0L9VB90</accession>
<feature type="compositionally biased region" description="Acidic residues" evidence="2">
    <location>
        <begin position="443"/>
        <end position="455"/>
    </location>
</feature>
<evidence type="ECO:0000313" key="3">
    <source>
        <dbReference type="EMBL" id="KOM52336.1"/>
    </source>
</evidence>
<name>A0A0L9VB90_PHAAN</name>
<organism evidence="3 4">
    <name type="scientific">Phaseolus angularis</name>
    <name type="common">Azuki bean</name>
    <name type="synonym">Vigna angularis</name>
    <dbReference type="NCBI Taxonomy" id="3914"/>
    <lineage>
        <taxon>Eukaryota</taxon>
        <taxon>Viridiplantae</taxon>
        <taxon>Streptophyta</taxon>
        <taxon>Embryophyta</taxon>
        <taxon>Tracheophyta</taxon>
        <taxon>Spermatophyta</taxon>
        <taxon>Magnoliopsida</taxon>
        <taxon>eudicotyledons</taxon>
        <taxon>Gunneridae</taxon>
        <taxon>Pentapetalae</taxon>
        <taxon>rosids</taxon>
        <taxon>fabids</taxon>
        <taxon>Fabales</taxon>
        <taxon>Fabaceae</taxon>
        <taxon>Papilionoideae</taxon>
        <taxon>50 kb inversion clade</taxon>
        <taxon>NPAAA clade</taxon>
        <taxon>indigoferoid/millettioid clade</taxon>
        <taxon>Phaseoleae</taxon>
        <taxon>Vigna</taxon>
    </lineage>
</organism>
<evidence type="ECO:0000256" key="2">
    <source>
        <dbReference type="SAM" id="MobiDB-lite"/>
    </source>
</evidence>
<evidence type="ECO:0000313" key="4">
    <source>
        <dbReference type="Proteomes" id="UP000053144"/>
    </source>
</evidence>
<evidence type="ECO:0000256" key="1">
    <source>
        <dbReference type="SAM" id="Coils"/>
    </source>
</evidence>
<dbReference type="EMBL" id="CM003379">
    <property type="protein sequence ID" value="KOM52336.1"/>
    <property type="molecule type" value="Genomic_DNA"/>
</dbReference>
<feature type="coiled-coil region" evidence="1">
    <location>
        <begin position="280"/>
        <end position="325"/>
    </location>
</feature>
<proteinExistence type="predicted"/>
<dbReference type="Proteomes" id="UP000053144">
    <property type="component" value="Chromosome 9"/>
</dbReference>
<reference evidence="4" key="1">
    <citation type="journal article" date="2015" name="Proc. Natl. Acad. Sci. U.S.A.">
        <title>Genome sequencing of adzuki bean (Vigna angularis) provides insight into high starch and low fat accumulation and domestication.</title>
        <authorList>
            <person name="Yang K."/>
            <person name="Tian Z."/>
            <person name="Chen C."/>
            <person name="Luo L."/>
            <person name="Zhao B."/>
            <person name="Wang Z."/>
            <person name="Yu L."/>
            <person name="Li Y."/>
            <person name="Sun Y."/>
            <person name="Li W."/>
            <person name="Chen Y."/>
            <person name="Li Y."/>
            <person name="Zhang Y."/>
            <person name="Ai D."/>
            <person name="Zhao J."/>
            <person name="Shang C."/>
            <person name="Ma Y."/>
            <person name="Wu B."/>
            <person name="Wang M."/>
            <person name="Gao L."/>
            <person name="Sun D."/>
            <person name="Zhang P."/>
            <person name="Guo F."/>
            <person name="Wang W."/>
            <person name="Li Y."/>
            <person name="Wang J."/>
            <person name="Varshney R.K."/>
            <person name="Wang J."/>
            <person name="Ling H.Q."/>
            <person name="Wan P."/>
        </authorList>
    </citation>
    <scope>NUCLEOTIDE SEQUENCE</scope>
    <source>
        <strain evidence="4">cv. Jingnong 6</strain>
    </source>
</reference>
<dbReference type="Gramene" id="KOM52336">
    <property type="protein sequence ID" value="KOM52336"/>
    <property type="gene ID" value="LR48_Vigan09g099500"/>
</dbReference>